<dbReference type="EMBL" id="CAJNNW010025915">
    <property type="protein sequence ID" value="CAE8680983.1"/>
    <property type="molecule type" value="Genomic_DNA"/>
</dbReference>
<sequence>MPFFITGQTVHEACTAETTAVSLPCFGFKPFGVMKRCGCHAGFTAMTILDPAHSGEFPWHGGSRKATMPQVVSQGVMGLAFQSGLGQALQATAAMSCSTLQQQHSVLCSVRAIVNNPGLTSGLTWSTP</sequence>
<dbReference type="Proteomes" id="UP000626109">
    <property type="component" value="Unassembled WGS sequence"/>
</dbReference>
<comment type="caution">
    <text evidence="1">The sequence shown here is derived from an EMBL/GenBank/DDBJ whole genome shotgun (WGS) entry which is preliminary data.</text>
</comment>
<reference evidence="1" key="1">
    <citation type="submission" date="2021-02" db="EMBL/GenBank/DDBJ databases">
        <authorList>
            <person name="Dougan E. K."/>
            <person name="Rhodes N."/>
            <person name="Thang M."/>
            <person name="Chan C."/>
        </authorList>
    </citation>
    <scope>NUCLEOTIDE SEQUENCE</scope>
</reference>
<protein>
    <submittedName>
        <fullName evidence="1">Uncharacterized protein</fullName>
    </submittedName>
</protein>
<organism evidence="1 2">
    <name type="scientific">Polarella glacialis</name>
    <name type="common">Dinoflagellate</name>
    <dbReference type="NCBI Taxonomy" id="89957"/>
    <lineage>
        <taxon>Eukaryota</taxon>
        <taxon>Sar</taxon>
        <taxon>Alveolata</taxon>
        <taxon>Dinophyceae</taxon>
        <taxon>Suessiales</taxon>
        <taxon>Suessiaceae</taxon>
        <taxon>Polarella</taxon>
    </lineage>
</organism>
<evidence type="ECO:0000313" key="1">
    <source>
        <dbReference type="EMBL" id="CAE8680983.1"/>
    </source>
</evidence>
<accession>A0A813JKM6</accession>
<gene>
    <name evidence="1" type="ORF">PGLA2088_LOCUS22218</name>
</gene>
<name>A0A813JKM6_POLGL</name>
<proteinExistence type="predicted"/>
<dbReference type="AlphaFoldDB" id="A0A813JKM6"/>
<evidence type="ECO:0000313" key="2">
    <source>
        <dbReference type="Proteomes" id="UP000626109"/>
    </source>
</evidence>